<feature type="transmembrane region" description="Helical" evidence="9">
    <location>
        <begin position="510"/>
        <end position="535"/>
    </location>
</feature>
<evidence type="ECO:0000256" key="9">
    <source>
        <dbReference type="SAM" id="Phobius"/>
    </source>
</evidence>
<dbReference type="SUPFAM" id="SSF52540">
    <property type="entry name" value="P-loop containing nucleoside triphosphate hydrolases"/>
    <property type="match status" value="1"/>
</dbReference>
<reference evidence="11 12" key="1">
    <citation type="journal article" date="2023" name="Plant Biotechnol. J.">
        <title>Chromosome-level wild Hevea brasiliensis genome provides new tools for genomic-assisted breeding and valuable loci to elevate rubber yield.</title>
        <authorList>
            <person name="Cheng H."/>
            <person name="Song X."/>
            <person name="Hu Y."/>
            <person name="Wu T."/>
            <person name="Yang Q."/>
            <person name="An Z."/>
            <person name="Feng S."/>
            <person name="Deng Z."/>
            <person name="Wu W."/>
            <person name="Zeng X."/>
            <person name="Tu M."/>
            <person name="Wang X."/>
            <person name="Huang H."/>
        </authorList>
    </citation>
    <scope>NUCLEOTIDE SEQUENCE [LARGE SCALE GENOMIC DNA]</scope>
    <source>
        <strain evidence="11">MT/VB/25A 57/8</strain>
    </source>
</reference>
<sequence>MASFLHRSQRPNEIDLYNKTKHPFSSSSPLRDNSEITTSLEMETSDFNMVQTHPPKEDDDDDVFLSWKDLWVTVRNGQNGSKPILHGLTAYAQPGELLAIMGPSGCGKSTLLDALAGRLNSNTRQTGEILINGRKQALAYGTSAYVTEDDNLVTTLTVREAIYYSAQLQLPDLMSNSEKKERAERTIREMGLQDAMNTRIGGWGANGLSGGQKRRVSICIEILTHPKLLFLNEPTSGLDSAASYYVMSRIASLDRNDGIRRTIISSIHQPSSEIFKLFNCLCLLSSGKMVYFGPASAANDFFTLNGFPCSIHQNPSDHFLKTINKDFERDLEQGMSDAMPTEEVINTLIRSYKSSETYQQVQNKVTEINKKDFGAILEKKRSHAGFLNQCLVLTRRSFVNMYRDIGYYRLRLFIYVGLAFGLATIYYDLGSSYGSIQVTSHLNICCKQLRVSKLISLYLFPLFQARGSLLMFISTFLTFMAIGGFPSFVEEMKVFVRERLNGHYETTAFIVANTLSSMPFLLVISLIPGAIAYYLTGLQKGFEHFLCFASIIFASMILVESVMMAIASIVPNFLMGIIAGAGIQGLMALGGGFFRLPNDLPKPFWKYPLYYIAFHKYAYQGLFKNEFEGLKFQSNQAAGGIAHMINGEEILRDAWQVEMGYSKWVDVVILLGMAIFYRLLFLIIIKTTETIKPVIIAAMEVPPNETIHGEAL</sequence>
<keyword evidence="12" id="KW-1185">Reference proteome</keyword>
<evidence type="ECO:0000256" key="3">
    <source>
        <dbReference type="ARBA" id="ARBA00022448"/>
    </source>
</evidence>
<evidence type="ECO:0000313" key="11">
    <source>
        <dbReference type="EMBL" id="KAJ9174899.1"/>
    </source>
</evidence>
<evidence type="ECO:0000256" key="6">
    <source>
        <dbReference type="ARBA" id="ARBA00022840"/>
    </source>
</evidence>
<dbReference type="PROSITE" id="PS00211">
    <property type="entry name" value="ABC_TRANSPORTER_1"/>
    <property type="match status" value="1"/>
</dbReference>
<evidence type="ECO:0000256" key="8">
    <source>
        <dbReference type="ARBA" id="ARBA00023136"/>
    </source>
</evidence>
<dbReference type="PROSITE" id="PS50893">
    <property type="entry name" value="ABC_TRANSPORTER_2"/>
    <property type="match status" value="1"/>
</dbReference>
<keyword evidence="4 9" id="KW-0812">Transmembrane</keyword>
<evidence type="ECO:0000256" key="7">
    <source>
        <dbReference type="ARBA" id="ARBA00022989"/>
    </source>
</evidence>
<feature type="transmembrane region" description="Helical" evidence="9">
    <location>
        <begin position="541"/>
        <end position="566"/>
    </location>
</feature>
<comment type="similarity">
    <text evidence="2">Belongs to the ABC transporter superfamily. ABCG family. Eye pigment precursor importer (TC 3.A.1.204) subfamily.</text>
</comment>
<dbReference type="Proteomes" id="UP001174677">
    <property type="component" value="Chromosome 8"/>
</dbReference>
<dbReference type="InterPro" id="IPR017871">
    <property type="entry name" value="ABC_transporter-like_CS"/>
</dbReference>
<evidence type="ECO:0000256" key="1">
    <source>
        <dbReference type="ARBA" id="ARBA00004141"/>
    </source>
</evidence>
<evidence type="ECO:0000313" key="12">
    <source>
        <dbReference type="Proteomes" id="UP001174677"/>
    </source>
</evidence>
<comment type="subcellular location">
    <subcellularLocation>
        <location evidence="1">Membrane</location>
        <topology evidence="1">Multi-pass membrane protein</topology>
    </subcellularLocation>
</comment>
<keyword evidence="8 9" id="KW-0472">Membrane</keyword>
<dbReference type="Pfam" id="PF01061">
    <property type="entry name" value="ABC2_membrane"/>
    <property type="match status" value="1"/>
</dbReference>
<evidence type="ECO:0000256" key="5">
    <source>
        <dbReference type="ARBA" id="ARBA00022741"/>
    </source>
</evidence>
<evidence type="ECO:0000256" key="4">
    <source>
        <dbReference type="ARBA" id="ARBA00022692"/>
    </source>
</evidence>
<dbReference type="Gene3D" id="3.40.50.300">
    <property type="entry name" value="P-loop containing nucleotide triphosphate hydrolases"/>
    <property type="match status" value="1"/>
</dbReference>
<dbReference type="EMBL" id="JARPOI010000008">
    <property type="protein sequence ID" value="KAJ9174899.1"/>
    <property type="molecule type" value="Genomic_DNA"/>
</dbReference>
<dbReference type="InterPro" id="IPR003439">
    <property type="entry name" value="ABC_transporter-like_ATP-bd"/>
</dbReference>
<keyword evidence="3" id="KW-0813">Transport</keyword>
<organism evidence="11 12">
    <name type="scientific">Hevea brasiliensis</name>
    <name type="common">Para rubber tree</name>
    <name type="synonym">Siphonia brasiliensis</name>
    <dbReference type="NCBI Taxonomy" id="3981"/>
    <lineage>
        <taxon>Eukaryota</taxon>
        <taxon>Viridiplantae</taxon>
        <taxon>Streptophyta</taxon>
        <taxon>Embryophyta</taxon>
        <taxon>Tracheophyta</taxon>
        <taxon>Spermatophyta</taxon>
        <taxon>Magnoliopsida</taxon>
        <taxon>eudicotyledons</taxon>
        <taxon>Gunneridae</taxon>
        <taxon>Pentapetalae</taxon>
        <taxon>rosids</taxon>
        <taxon>fabids</taxon>
        <taxon>Malpighiales</taxon>
        <taxon>Euphorbiaceae</taxon>
        <taxon>Crotonoideae</taxon>
        <taxon>Micrandreae</taxon>
        <taxon>Hevea</taxon>
    </lineage>
</organism>
<evidence type="ECO:0000256" key="2">
    <source>
        <dbReference type="ARBA" id="ARBA00005814"/>
    </source>
</evidence>
<dbReference type="InterPro" id="IPR052215">
    <property type="entry name" value="Plant_ABCG"/>
</dbReference>
<dbReference type="PANTHER" id="PTHR48042:SF32">
    <property type="entry name" value="ABC TRANSPORTER DOMAIN-CONTAINING PROTEIN"/>
    <property type="match status" value="1"/>
</dbReference>
<dbReference type="InterPro" id="IPR003593">
    <property type="entry name" value="AAA+_ATPase"/>
</dbReference>
<name>A0ABQ9M3W2_HEVBR</name>
<dbReference type="Pfam" id="PF00005">
    <property type="entry name" value="ABC_tran"/>
    <property type="match status" value="1"/>
</dbReference>
<feature type="transmembrane region" description="Helical" evidence="9">
    <location>
        <begin position="410"/>
        <end position="427"/>
    </location>
</feature>
<gene>
    <name evidence="11" type="ORF">P3X46_013497</name>
</gene>
<dbReference type="PANTHER" id="PTHR48042">
    <property type="entry name" value="ABC TRANSPORTER G FAMILY MEMBER 11"/>
    <property type="match status" value="1"/>
</dbReference>
<accession>A0ABQ9M3W2</accession>
<evidence type="ECO:0000259" key="10">
    <source>
        <dbReference type="PROSITE" id="PS50893"/>
    </source>
</evidence>
<keyword evidence="5" id="KW-0547">Nucleotide-binding</keyword>
<dbReference type="InterPro" id="IPR013525">
    <property type="entry name" value="ABC2_TM"/>
</dbReference>
<comment type="caution">
    <text evidence="11">The sequence shown here is derived from an EMBL/GenBank/DDBJ whole genome shotgun (WGS) entry which is preliminary data.</text>
</comment>
<keyword evidence="6" id="KW-0067">ATP-binding</keyword>
<dbReference type="InterPro" id="IPR043926">
    <property type="entry name" value="ABCG_dom"/>
</dbReference>
<feature type="transmembrane region" description="Helical" evidence="9">
    <location>
        <begin position="469"/>
        <end position="489"/>
    </location>
</feature>
<feature type="transmembrane region" description="Helical" evidence="9">
    <location>
        <begin position="664"/>
        <end position="685"/>
    </location>
</feature>
<dbReference type="SMART" id="SM00382">
    <property type="entry name" value="AAA"/>
    <property type="match status" value="1"/>
</dbReference>
<dbReference type="Pfam" id="PF19055">
    <property type="entry name" value="ABC2_membrane_7"/>
    <property type="match status" value="1"/>
</dbReference>
<feature type="transmembrane region" description="Helical" evidence="9">
    <location>
        <begin position="573"/>
        <end position="594"/>
    </location>
</feature>
<proteinExistence type="inferred from homology"/>
<feature type="domain" description="ABC transporter" evidence="10">
    <location>
        <begin position="65"/>
        <end position="311"/>
    </location>
</feature>
<protein>
    <recommendedName>
        <fullName evidence="10">ABC transporter domain-containing protein</fullName>
    </recommendedName>
</protein>
<keyword evidence="7 9" id="KW-1133">Transmembrane helix</keyword>
<dbReference type="InterPro" id="IPR027417">
    <property type="entry name" value="P-loop_NTPase"/>
</dbReference>